<dbReference type="AlphaFoldDB" id="A0A699ZCY4"/>
<protein>
    <recommendedName>
        <fullName evidence="4">Flagellar associated protein</fullName>
    </recommendedName>
</protein>
<name>A0A699ZCY4_HAELA</name>
<evidence type="ECO:0000256" key="1">
    <source>
        <dbReference type="SAM" id="Coils"/>
    </source>
</evidence>
<accession>A0A699ZCY4</accession>
<feature type="non-terminal residue" evidence="2">
    <location>
        <position position="256"/>
    </location>
</feature>
<keyword evidence="1" id="KW-0175">Coiled coil</keyword>
<feature type="coiled-coil region" evidence="1">
    <location>
        <begin position="181"/>
        <end position="222"/>
    </location>
</feature>
<organism evidence="2 3">
    <name type="scientific">Haematococcus lacustris</name>
    <name type="common">Green alga</name>
    <name type="synonym">Haematococcus pluvialis</name>
    <dbReference type="NCBI Taxonomy" id="44745"/>
    <lineage>
        <taxon>Eukaryota</taxon>
        <taxon>Viridiplantae</taxon>
        <taxon>Chlorophyta</taxon>
        <taxon>core chlorophytes</taxon>
        <taxon>Chlorophyceae</taxon>
        <taxon>CS clade</taxon>
        <taxon>Chlamydomonadales</taxon>
        <taxon>Haematococcaceae</taxon>
        <taxon>Haematococcus</taxon>
    </lineage>
</organism>
<dbReference type="EMBL" id="BLLF01001102">
    <property type="protein sequence ID" value="GFH17139.1"/>
    <property type="molecule type" value="Genomic_DNA"/>
</dbReference>
<reference evidence="2 3" key="1">
    <citation type="submission" date="2020-02" db="EMBL/GenBank/DDBJ databases">
        <title>Draft genome sequence of Haematococcus lacustris strain NIES-144.</title>
        <authorList>
            <person name="Morimoto D."/>
            <person name="Nakagawa S."/>
            <person name="Yoshida T."/>
            <person name="Sawayama S."/>
        </authorList>
    </citation>
    <scope>NUCLEOTIDE SEQUENCE [LARGE SCALE GENOMIC DNA]</scope>
    <source>
        <strain evidence="2 3">NIES-144</strain>
    </source>
</reference>
<dbReference type="InterPro" id="IPR032727">
    <property type="entry name" value="CLAMP"/>
</dbReference>
<gene>
    <name evidence="2" type="ORF">HaLaN_13703</name>
</gene>
<evidence type="ECO:0008006" key="4">
    <source>
        <dbReference type="Google" id="ProtNLM"/>
    </source>
</evidence>
<evidence type="ECO:0000313" key="2">
    <source>
        <dbReference type="EMBL" id="GFH17139.1"/>
    </source>
</evidence>
<feature type="non-terminal residue" evidence="2">
    <location>
        <position position="1"/>
    </location>
</feature>
<evidence type="ECO:0000313" key="3">
    <source>
        <dbReference type="Proteomes" id="UP000485058"/>
    </source>
</evidence>
<dbReference type="PANTHER" id="PTHR28457:SF4">
    <property type="entry name" value="CRAL-TRIO DOMAIN-CONTAINING PROTEIN"/>
    <property type="match status" value="1"/>
</dbReference>
<keyword evidence="3" id="KW-1185">Reference proteome</keyword>
<proteinExistence type="predicted"/>
<dbReference type="PANTHER" id="PTHR28457">
    <property type="entry name" value="COILED-COIL DOMAIN-CONTAINING PROTEIN 189"/>
    <property type="match status" value="1"/>
</dbReference>
<comment type="caution">
    <text evidence="2">The sequence shown here is derived from an EMBL/GenBank/DDBJ whole genome shotgun (WGS) entry which is preliminary data.</text>
</comment>
<dbReference type="Pfam" id="PF14769">
    <property type="entry name" value="CLAMP"/>
    <property type="match status" value="1"/>
</dbReference>
<dbReference type="Proteomes" id="UP000485058">
    <property type="component" value="Unassembled WGS sequence"/>
</dbReference>
<sequence length="256" mass="27710">MVAIEANRLTQYWAQAPDSEEAGNTLAAAFHLPDYKTDARNAIRLDYFAYALQFAKDVGIGPARTASLLEVAQAILDATAAGATYADVEATFKSMMLQRTSSKPGADSSLFSPDQVSHAARFFARTFFRHHRLYAHVFSADQELTECSASLMVETAVVPSFEEAMPEAEWQASIKGELLAVETAAQQAAQAQAAAAEAALQASEAAQAAEAARLRKEQLAKKPATLEEAIEHLVGARLESEKAALSAEYRDKEVRR</sequence>